<organism evidence="3 4">
    <name type="scientific">Anoxybacillus ayderensis</name>
    <dbReference type="NCBI Taxonomy" id="265546"/>
    <lineage>
        <taxon>Bacteria</taxon>
        <taxon>Bacillati</taxon>
        <taxon>Bacillota</taxon>
        <taxon>Bacilli</taxon>
        <taxon>Bacillales</taxon>
        <taxon>Anoxybacillaceae</taxon>
        <taxon>Anoxybacillus</taxon>
    </lineage>
</organism>
<dbReference type="AlphaFoldDB" id="A0A0D0GYR1"/>
<keyword evidence="1 3" id="KW-0378">Hydrolase</keyword>
<dbReference type="Pfam" id="PF04389">
    <property type="entry name" value="Peptidase_M28"/>
    <property type="match status" value="1"/>
</dbReference>
<proteinExistence type="predicted"/>
<dbReference type="SUPFAM" id="SSF53187">
    <property type="entry name" value="Zn-dependent exopeptidases"/>
    <property type="match status" value="1"/>
</dbReference>
<evidence type="ECO:0000313" key="3">
    <source>
        <dbReference type="EMBL" id="KIP20956.1"/>
    </source>
</evidence>
<keyword evidence="4" id="KW-1185">Reference proteome</keyword>
<reference evidence="3 4" key="1">
    <citation type="submission" date="2015-01" db="EMBL/GenBank/DDBJ databases">
        <title>Genome sequence of Anoxybacillus ayderensis strain AB04.</title>
        <authorList>
            <person name="Belduz A.O."/>
            <person name="Canakci S."/>
            <person name="Chan K.-G."/>
            <person name="Kahar U.M."/>
            <person name="Yaakob A.S."/>
            <person name="Chan C.S."/>
            <person name="Goh K.M."/>
        </authorList>
    </citation>
    <scope>NUCLEOTIDE SEQUENCE [LARGE SCALE GENOMIC DNA]</scope>
    <source>
        <strain evidence="3 4">AB04</strain>
    </source>
</reference>
<dbReference type="PANTHER" id="PTHR32481:SF0">
    <property type="entry name" value="AMINOPEPTIDASE YPDE-RELATED"/>
    <property type="match status" value="1"/>
</dbReference>
<gene>
    <name evidence="3" type="ORF">JV16_01858</name>
</gene>
<sequence>MKTWNQLFIRQGFILEEKSPNEFICTNERKENVEFLLTSLDVANVDYTFCDGVLTIARPPISEKQWLKAVDVPGRGVSESLGLEEPKVFELDTYMSGIIRELNRLGLRTVSCCDGHGEGLPRIYFDNQTNMEKVMQLFRALHANAHLLQSYPHRVTLRMNRERLLDLAENMRKVQIDWLEQEEQYIQKMLFLHTLEELLSISGESGNEHNIRSAVYEKLAPYVDRITTDQYGNLLAQKKCKTGHGPTILLNAHLDTVEAFAPGRTIVKQGAIWSSSEGILGADDRAGVTVLLEMAKWLDTSSFNGTIKFVFTVEEECGLVGARNLEEYFLWDVDAAIVVDRRGSGDIVTSCGTIQPFCDIRYGQFFEQVARDIGLTHWTCTAGGSSDTRIWAEHGIQSVNLSAGYEWEHTDNERLDTDACYGTVQLIQAVLTQSRDLSRMLRDLRRVDRNDLCYVGRNDLRRVDRKVVKVERVSKVKSKQME</sequence>
<accession>A0A0D0GYR1</accession>
<dbReference type="Proteomes" id="UP000032047">
    <property type="component" value="Unassembled WGS sequence"/>
</dbReference>
<dbReference type="PATRIC" id="fig|265546.4.peg.1855"/>
<evidence type="ECO:0000259" key="2">
    <source>
        <dbReference type="Pfam" id="PF04389"/>
    </source>
</evidence>
<keyword evidence="3" id="KW-0645">Protease</keyword>
<evidence type="ECO:0000313" key="4">
    <source>
        <dbReference type="Proteomes" id="UP000032047"/>
    </source>
</evidence>
<dbReference type="PROSITE" id="PS00758">
    <property type="entry name" value="ARGE_DAPE_CPG2_1"/>
    <property type="match status" value="1"/>
</dbReference>
<dbReference type="RefSeq" id="WP_042535432.1">
    <property type="nucleotide sequence ID" value="NZ_JXTG01000009.1"/>
</dbReference>
<evidence type="ECO:0000256" key="1">
    <source>
        <dbReference type="ARBA" id="ARBA00022801"/>
    </source>
</evidence>
<dbReference type="Gene3D" id="3.40.630.10">
    <property type="entry name" value="Zn peptidases"/>
    <property type="match status" value="1"/>
</dbReference>
<dbReference type="InterPro" id="IPR051464">
    <property type="entry name" value="Peptidase_M42_aminopept"/>
</dbReference>
<dbReference type="GO" id="GO:0004177">
    <property type="term" value="F:aminopeptidase activity"/>
    <property type="evidence" value="ECO:0007669"/>
    <property type="project" value="UniProtKB-KW"/>
</dbReference>
<dbReference type="InterPro" id="IPR001261">
    <property type="entry name" value="ArgE/DapE_CS"/>
</dbReference>
<dbReference type="EC" id="3.4.11.-" evidence="3"/>
<dbReference type="InterPro" id="IPR007484">
    <property type="entry name" value="Peptidase_M28"/>
</dbReference>
<comment type="caution">
    <text evidence="3">The sequence shown here is derived from an EMBL/GenBank/DDBJ whole genome shotgun (WGS) entry which is preliminary data.</text>
</comment>
<protein>
    <submittedName>
        <fullName evidence="3">Putative aminopeptidase ysdC</fullName>
        <ecNumber evidence="3">3.4.11.-</ecNumber>
    </submittedName>
</protein>
<dbReference type="EMBL" id="JXTG01000009">
    <property type="protein sequence ID" value="KIP20956.1"/>
    <property type="molecule type" value="Genomic_DNA"/>
</dbReference>
<feature type="domain" description="Peptidase M28" evidence="2">
    <location>
        <begin position="241"/>
        <end position="417"/>
    </location>
</feature>
<dbReference type="PANTHER" id="PTHR32481">
    <property type="entry name" value="AMINOPEPTIDASE"/>
    <property type="match status" value="1"/>
</dbReference>
<name>A0A0D0GYR1_9BACL</name>
<keyword evidence="3" id="KW-0031">Aminopeptidase</keyword>